<gene>
    <name evidence="3" type="ORF">V1264_015338</name>
</gene>
<accession>A0AAN9GGN1</accession>
<evidence type="ECO:0000313" key="4">
    <source>
        <dbReference type="Proteomes" id="UP001374579"/>
    </source>
</evidence>
<dbReference type="InterPro" id="IPR002492">
    <property type="entry name" value="Transposase_Tc1-like"/>
</dbReference>
<organism evidence="3 4">
    <name type="scientific">Littorina saxatilis</name>
    <dbReference type="NCBI Taxonomy" id="31220"/>
    <lineage>
        <taxon>Eukaryota</taxon>
        <taxon>Metazoa</taxon>
        <taxon>Spiralia</taxon>
        <taxon>Lophotrochozoa</taxon>
        <taxon>Mollusca</taxon>
        <taxon>Gastropoda</taxon>
        <taxon>Caenogastropoda</taxon>
        <taxon>Littorinimorpha</taxon>
        <taxon>Littorinoidea</taxon>
        <taxon>Littorinidae</taxon>
        <taxon>Littorina</taxon>
    </lineage>
</organism>
<dbReference type="Pfam" id="PF01498">
    <property type="entry name" value="HTH_Tnp_Tc3_2"/>
    <property type="match status" value="1"/>
</dbReference>
<dbReference type="EMBL" id="JBAMIC010000004">
    <property type="protein sequence ID" value="KAK7107401.1"/>
    <property type="molecule type" value="Genomic_DNA"/>
</dbReference>
<dbReference type="SUPFAM" id="SSF46689">
    <property type="entry name" value="Homeodomain-like"/>
    <property type="match status" value="1"/>
</dbReference>
<reference evidence="3 4" key="1">
    <citation type="submission" date="2024-02" db="EMBL/GenBank/DDBJ databases">
        <title>Chromosome-scale genome assembly of the rough periwinkle Littorina saxatilis.</title>
        <authorList>
            <person name="De Jode A."/>
            <person name="Faria R."/>
            <person name="Formenti G."/>
            <person name="Sims Y."/>
            <person name="Smith T.P."/>
            <person name="Tracey A."/>
            <person name="Wood J.M.D."/>
            <person name="Zagrodzka Z.B."/>
            <person name="Johannesson K."/>
            <person name="Butlin R.K."/>
            <person name="Leder E.H."/>
        </authorList>
    </citation>
    <scope>NUCLEOTIDE SEQUENCE [LARGE SCALE GENOMIC DNA]</scope>
    <source>
        <strain evidence="3">Snail1</strain>
        <tissue evidence="3">Muscle</tissue>
    </source>
</reference>
<keyword evidence="4" id="KW-1185">Reference proteome</keyword>
<dbReference type="GO" id="GO:0003677">
    <property type="term" value="F:DNA binding"/>
    <property type="evidence" value="ECO:0007669"/>
    <property type="project" value="InterPro"/>
</dbReference>
<dbReference type="InterPro" id="IPR052338">
    <property type="entry name" value="Transposase_5"/>
</dbReference>
<name>A0AAN9GGN1_9CAEN</name>
<feature type="domain" description="Tc1-like transposase DDE" evidence="2">
    <location>
        <begin position="151"/>
        <end position="293"/>
    </location>
</feature>
<evidence type="ECO:0000259" key="1">
    <source>
        <dbReference type="Pfam" id="PF01498"/>
    </source>
</evidence>
<feature type="domain" description="Transposase Tc1-like" evidence="1">
    <location>
        <begin position="69"/>
        <end position="140"/>
    </location>
</feature>
<protein>
    <recommendedName>
        <fullName evidence="5">Transposase</fullName>
    </recommendedName>
</protein>
<evidence type="ECO:0008006" key="5">
    <source>
        <dbReference type="Google" id="ProtNLM"/>
    </source>
</evidence>
<dbReference type="GO" id="GO:0015074">
    <property type="term" value="P:DNA integration"/>
    <property type="evidence" value="ECO:0007669"/>
    <property type="project" value="InterPro"/>
</dbReference>
<dbReference type="PANTHER" id="PTHR23022:SF135">
    <property type="entry name" value="SI:DKEY-77F5.3"/>
    <property type="match status" value="1"/>
</dbReference>
<dbReference type="Pfam" id="PF13358">
    <property type="entry name" value="DDE_3"/>
    <property type="match status" value="1"/>
</dbReference>
<sequence length="357" mass="40622">MPPRRRLSDAARGMAVAWLQEGVAVREVGRRLQVTHSVIQRLRDPFNNTGSVQEPRGAARTRMTTWREDRYVIVSALRNRTATANTLRGQVRTATNILVSDQTVRNRLHEVNMRSRRRAVRPPLTRAHRSARLAWTRRHLARTRQQWSRELFSDESRYTLSFNDGRIRVWRRPRERFSNATVLKHNRHGGGSLMMWGGFSLHHRTPLHRVQGNLTGIAYRDDILRPIATPVLQAIGPGATLQDDNAPAHGARVVNNFLQQQQVIKMDWPSRSPDLNPIEHLWDVLGRLIRANHSPPPGPKDCYAGVEVEISAYFPRNAPNGFVSPNTSDSQIQLLAFTWRALSSTNRRRDAGGSLAP</sequence>
<dbReference type="PANTHER" id="PTHR23022">
    <property type="entry name" value="TRANSPOSABLE ELEMENT-RELATED"/>
    <property type="match status" value="1"/>
</dbReference>
<dbReference type="InterPro" id="IPR009057">
    <property type="entry name" value="Homeodomain-like_sf"/>
</dbReference>
<comment type="caution">
    <text evidence="3">The sequence shown here is derived from an EMBL/GenBank/DDBJ whole genome shotgun (WGS) entry which is preliminary data.</text>
</comment>
<evidence type="ECO:0000313" key="3">
    <source>
        <dbReference type="EMBL" id="KAK7107401.1"/>
    </source>
</evidence>
<dbReference type="AlphaFoldDB" id="A0AAN9GGN1"/>
<dbReference type="Gene3D" id="3.30.420.10">
    <property type="entry name" value="Ribonuclease H-like superfamily/Ribonuclease H"/>
    <property type="match status" value="1"/>
</dbReference>
<proteinExistence type="predicted"/>
<evidence type="ECO:0000259" key="2">
    <source>
        <dbReference type="Pfam" id="PF13358"/>
    </source>
</evidence>
<dbReference type="InterPro" id="IPR036397">
    <property type="entry name" value="RNaseH_sf"/>
</dbReference>
<dbReference type="GO" id="GO:0006313">
    <property type="term" value="P:DNA transposition"/>
    <property type="evidence" value="ECO:0007669"/>
    <property type="project" value="InterPro"/>
</dbReference>
<dbReference type="InterPro" id="IPR038717">
    <property type="entry name" value="Tc1-like_DDE_dom"/>
</dbReference>
<dbReference type="Proteomes" id="UP001374579">
    <property type="component" value="Unassembled WGS sequence"/>
</dbReference>